<organism evidence="2 3">
    <name type="scientific">Rhamnella rubrinervis</name>
    <dbReference type="NCBI Taxonomy" id="2594499"/>
    <lineage>
        <taxon>Eukaryota</taxon>
        <taxon>Viridiplantae</taxon>
        <taxon>Streptophyta</taxon>
        <taxon>Embryophyta</taxon>
        <taxon>Tracheophyta</taxon>
        <taxon>Spermatophyta</taxon>
        <taxon>Magnoliopsida</taxon>
        <taxon>eudicotyledons</taxon>
        <taxon>Gunneridae</taxon>
        <taxon>Pentapetalae</taxon>
        <taxon>rosids</taxon>
        <taxon>fabids</taxon>
        <taxon>Rosales</taxon>
        <taxon>Rhamnaceae</taxon>
        <taxon>rhamnoid group</taxon>
        <taxon>Rhamneae</taxon>
        <taxon>Rhamnella</taxon>
    </lineage>
</organism>
<sequence>MATAFAISFDDEGWMDGWASTNFLLLIRSNPLGMGGIRWQEKMTLTTGYGKIPEIMSVPNQTDWNVGLDELEWNDWPSQIGANCDFSKFENLFDKLVLFKWTTEDAIPPPWIMEISLYPHRPGYQDQYGQNGKNYQGEIYVARLNDQNERNDDAAGQNGRENQLINLEAIDCGEAAANDFLKLKHFANSPTSSAFTWFINLPANSIHTWQEMERKFREQFYRIELEVSMVNLSRLYQRESETAESFLARFKRARNLCHMDVPEREFVKLAMSGLSYKLKKKFIGMKFGNLFELATRFWSALQALIEKETLKFRRRELRYEDRDHKVGLVGAHSEKFEYYVQYSKPDNYHKPRQQDVEDGIDDLLAETSSANDDDFLAKTSKAKTNDCMAGEISSSSDDDELL</sequence>
<gene>
    <name evidence="2" type="ORF">FNV43_RR18994</name>
</gene>
<evidence type="ECO:0000313" key="3">
    <source>
        <dbReference type="Proteomes" id="UP000796880"/>
    </source>
</evidence>
<dbReference type="EMBL" id="VOIH02000008">
    <property type="protein sequence ID" value="KAF3440708.1"/>
    <property type="molecule type" value="Genomic_DNA"/>
</dbReference>
<reference evidence="2" key="1">
    <citation type="submission" date="2020-03" db="EMBL/GenBank/DDBJ databases">
        <title>A high-quality chromosome-level genome assembly of a woody plant with both climbing and erect habits, Rhamnella rubrinervis.</title>
        <authorList>
            <person name="Lu Z."/>
            <person name="Yang Y."/>
            <person name="Zhu X."/>
            <person name="Sun Y."/>
        </authorList>
    </citation>
    <scope>NUCLEOTIDE SEQUENCE</scope>
    <source>
        <strain evidence="2">BYM</strain>
        <tissue evidence="2">Leaf</tissue>
    </source>
</reference>
<keyword evidence="3" id="KW-1185">Reference proteome</keyword>
<protein>
    <recommendedName>
        <fullName evidence="1">Retrotransposon gag domain-containing protein</fullName>
    </recommendedName>
</protein>
<name>A0A8K0E4T4_9ROSA</name>
<proteinExistence type="predicted"/>
<evidence type="ECO:0000259" key="1">
    <source>
        <dbReference type="Pfam" id="PF03732"/>
    </source>
</evidence>
<accession>A0A8K0E4T4</accession>
<dbReference type="Proteomes" id="UP000796880">
    <property type="component" value="Unassembled WGS sequence"/>
</dbReference>
<dbReference type="AlphaFoldDB" id="A0A8K0E4T4"/>
<dbReference type="OrthoDB" id="1166206at2759"/>
<evidence type="ECO:0000313" key="2">
    <source>
        <dbReference type="EMBL" id="KAF3440708.1"/>
    </source>
</evidence>
<comment type="caution">
    <text evidence="2">The sequence shown here is derived from an EMBL/GenBank/DDBJ whole genome shotgun (WGS) entry which is preliminary data.</text>
</comment>
<dbReference type="Pfam" id="PF03732">
    <property type="entry name" value="Retrotrans_gag"/>
    <property type="match status" value="1"/>
</dbReference>
<feature type="domain" description="Retrotransposon gag" evidence="1">
    <location>
        <begin position="191"/>
        <end position="275"/>
    </location>
</feature>
<dbReference type="InterPro" id="IPR005162">
    <property type="entry name" value="Retrotrans_gag_dom"/>
</dbReference>